<name>A0A3F3IUA2_SALER</name>
<dbReference type="Proteomes" id="UP000885283">
    <property type="component" value="Unassembled WGS sequence"/>
</dbReference>
<organism evidence="4">
    <name type="scientific">Salmonella enterica</name>
    <name type="common">Salmonella choleraesuis</name>
    <dbReference type="NCBI Taxonomy" id="28901"/>
    <lineage>
        <taxon>Bacteria</taxon>
        <taxon>Pseudomonadati</taxon>
        <taxon>Pseudomonadota</taxon>
        <taxon>Gammaproteobacteria</taxon>
        <taxon>Enterobacterales</taxon>
        <taxon>Enterobacteriaceae</taxon>
        <taxon>Salmonella</taxon>
    </lineage>
</organism>
<evidence type="ECO:0000313" key="3">
    <source>
        <dbReference type="EMBL" id="MIV46987.1"/>
    </source>
</evidence>
<comment type="caution">
    <text evidence="4">The sequence shown here is derived from an EMBL/GenBank/DDBJ whole genome shotgun (WGS) entry which is preliminary data.</text>
</comment>
<evidence type="ECO:0000313" key="4">
    <source>
        <dbReference type="EMBL" id="OHJ49876.1"/>
    </source>
</evidence>
<dbReference type="EMBL" id="RSUV01000033">
    <property type="protein sequence ID" value="MIV46987.1"/>
    <property type="molecule type" value="Genomic_DNA"/>
</dbReference>
<dbReference type="EMBL" id="AAACVH010000061">
    <property type="protein sequence ID" value="EAA8668017.1"/>
    <property type="molecule type" value="Genomic_DNA"/>
</dbReference>
<protein>
    <submittedName>
        <fullName evidence="1">DUF3277 family protein</fullName>
    </submittedName>
</protein>
<reference evidence="4" key="1">
    <citation type="submission" date="2016-09" db="EMBL/GenBank/DDBJ databases">
        <title>Whole genome sequencing of Salmonella enterica.</title>
        <authorList>
            <person name="Bell R."/>
        </authorList>
    </citation>
    <scope>NUCLEOTIDE SEQUENCE [LARGE SCALE GENOMIC DNA]</scope>
    <source>
        <strain evidence="4">CFSAN044929</strain>
    </source>
</reference>
<dbReference type="InterPro" id="IPR021695">
    <property type="entry name" value="Phage_KPP10_Orf10"/>
</dbReference>
<dbReference type="AlphaFoldDB" id="A0A3F3IUA2"/>
<dbReference type="Pfam" id="PF11681">
    <property type="entry name" value="Phage_Tube_PhiTE"/>
    <property type="match status" value="1"/>
</dbReference>
<gene>
    <name evidence="3" type="ORF">A7E06_26810</name>
    <name evidence="4" type="ORF">A7S51_18830</name>
    <name evidence="2" type="ORF">KO51_26315</name>
    <name evidence="1" type="ORF">NL99_24395</name>
</gene>
<dbReference type="EMBL" id="RSMR01000052">
    <property type="protein sequence ID" value="MIK94888.1"/>
    <property type="molecule type" value="Genomic_DNA"/>
</dbReference>
<dbReference type="RefSeq" id="WP_070802332.1">
    <property type="nucleotide sequence ID" value="NZ_MLTE01000014.1"/>
</dbReference>
<dbReference type="Proteomes" id="UP000839530">
    <property type="component" value="Unassembled WGS sequence"/>
</dbReference>
<evidence type="ECO:0000313" key="1">
    <source>
        <dbReference type="EMBL" id="EAA8668017.1"/>
    </source>
</evidence>
<accession>A0A3F3IUA2</accession>
<evidence type="ECO:0000313" key="2">
    <source>
        <dbReference type="EMBL" id="MIK94888.1"/>
    </source>
</evidence>
<sequence length="146" mass="15214">MATYSFTDVTASISGPTGVIDLGYGSASSEEGITVAMAGPKNTMTIGADGEVMHSLHADKSGTITVTLLKTSPVNKKLSLAYNAQSQSSATWGNNVIVIRNTASGDISTARSCAFQKQPDFNNAKEGGTVAWVFDCGKIDQLLGEF</sequence>
<dbReference type="EMBL" id="MLTE01000014">
    <property type="protein sequence ID" value="OHJ49876.1"/>
    <property type="molecule type" value="Genomic_DNA"/>
</dbReference>
<dbReference type="NCBIfam" id="NF047581">
    <property type="entry name" value="gp105_phage_fam"/>
    <property type="match status" value="1"/>
</dbReference>
<reference evidence="1" key="2">
    <citation type="submission" date="2018-08" db="EMBL/GenBank/DDBJ databases">
        <authorList>
            <consortium name="GenomeTrakr network: Whole genome sequencing for foodborne pathogen traceback"/>
        </authorList>
    </citation>
    <scope>NUCLEOTIDE SEQUENCE [LARGE SCALE GENOMIC DNA]</scope>
    <source>
        <strain evidence="3">CFSAN048114</strain>
        <strain evidence="2">FLUFL-1338</strain>
        <strain evidence="1">FLUFL-367</strain>
    </source>
</reference>
<proteinExistence type="predicted"/>
<dbReference type="Proteomes" id="UP000866740">
    <property type="component" value="Unassembled WGS sequence"/>
</dbReference>
<dbReference type="Proteomes" id="UP000839834">
    <property type="component" value="Unassembled WGS sequence"/>
</dbReference>